<gene>
    <name evidence="2" type="ORF">LOD99_14071</name>
</gene>
<protein>
    <submittedName>
        <fullName evidence="2">Uncharacterized protein</fullName>
    </submittedName>
</protein>
<comment type="caution">
    <text evidence="2">The sequence shown here is derived from an EMBL/GenBank/DDBJ whole genome shotgun (WGS) entry which is preliminary data.</text>
</comment>
<name>A0AAV7KGQ6_9METZ</name>
<dbReference type="Proteomes" id="UP001165289">
    <property type="component" value="Unassembled WGS sequence"/>
</dbReference>
<organism evidence="2 3">
    <name type="scientific">Oopsacas minuta</name>
    <dbReference type="NCBI Taxonomy" id="111878"/>
    <lineage>
        <taxon>Eukaryota</taxon>
        <taxon>Metazoa</taxon>
        <taxon>Porifera</taxon>
        <taxon>Hexactinellida</taxon>
        <taxon>Hexasterophora</taxon>
        <taxon>Lyssacinosida</taxon>
        <taxon>Leucopsacidae</taxon>
        <taxon>Oopsacas</taxon>
    </lineage>
</organism>
<reference evidence="2 3" key="1">
    <citation type="journal article" date="2023" name="BMC Biol.">
        <title>The compact genome of the sponge Oopsacas minuta (Hexactinellida) is lacking key metazoan core genes.</title>
        <authorList>
            <person name="Santini S."/>
            <person name="Schenkelaars Q."/>
            <person name="Jourda C."/>
            <person name="Duchesne M."/>
            <person name="Belahbib H."/>
            <person name="Rocher C."/>
            <person name="Selva M."/>
            <person name="Riesgo A."/>
            <person name="Vervoort M."/>
            <person name="Leys S.P."/>
            <person name="Kodjabachian L."/>
            <person name="Le Bivic A."/>
            <person name="Borchiellini C."/>
            <person name="Claverie J.M."/>
            <person name="Renard E."/>
        </authorList>
    </citation>
    <scope>NUCLEOTIDE SEQUENCE [LARGE SCALE GENOMIC DNA]</scope>
    <source>
        <strain evidence="2">SPO-2</strain>
    </source>
</reference>
<keyword evidence="3" id="KW-1185">Reference proteome</keyword>
<feature type="transmembrane region" description="Helical" evidence="1">
    <location>
        <begin position="37"/>
        <end position="61"/>
    </location>
</feature>
<sequence>MEPCFISVFLDFSSGLTSRYSISYLLKSYRLKLKARVSIIVTELVISIVIPILFVIGSLALRDGRPYMSIYIWLIVSDSDNIDESLPSLILYFIPLFASSLGILTLTPLIVSRI</sequence>
<evidence type="ECO:0000256" key="1">
    <source>
        <dbReference type="SAM" id="Phobius"/>
    </source>
</evidence>
<accession>A0AAV7KGQ6</accession>
<keyword evidence="1" id="KW-0812">Transmembrane</keyword>
<evidence type="ECO:0000313" key="3">
    <source>
        <dbReference type="Proteomes" id="UP001165289"/>
    </source>
</evidence>
<dbReference type="AlphaFoldDB" id="A0AAV7KGQ6"/>
<keyword evidence="1" id="KW-0472">Membrane</keyword>
<proteinExistence type="predicted"/>
<evidence type="ECO:0000313" key="2">
    <source>
        <dbReference type="EMBL" id="KAI6660487.1"/>
    </source>
</evidence>
<feature type="transmembrane region" description="Helical" evidence="1">
    <location>
        <begin position="89"/>
        <end position="111"/>
    </location>
</feature>
<dbReference type="EMBL" id="JAKMXF010000033">
    <property type="protein sequence ID" value="KAI6660487.1"/>
    <property type="molecule type" value="Genomic_DNA"/>
</dbReference>
<keyword evidence="1" id="KW-1133">Transmembrane helix</keyword>